<organism evidence="2 3">
    <name type="scientific">Lingula anatina</name>
    <name type="common">Brachiopod</name>
    <name type="synonym">Lingula unguis</name>
    <dbReference type="NCBI Taxonomy" id="7574"/>
    <lineage>
        <taxon>Eukaryota</taxon>
        <taxon>Metazoa</taxon>
        <taxon>Spiralia</taxon>
        <taxon>Lophotrochozoa</taxon>
        <taxon>Brachiopoda</taxon>
        <taxon>Linguliformea</taxon>
        <taxon>Lingulata</taxon>
        <taxon>Lingulida</taxon>
        <taxon>Linguloidea</taxon>
        <taxon>Lingulidae</taxon>
        <taxon>Lingula</taxon>
    </lineage>
</organism>
<dbReference type="Proteomes" id="UP000085678">
    <property type="component" value="Unplaced"/>
</dbReference>
<proteinExistence type="predicted"/>
<dbReference type="InParanoid" id="A0A1S3I8T1"/>
<keyword evidence="2" id="KW-1185">Reference proteome</keyword>
<sequence length="290" mass="32244">MESVVRVFFVASFLGIVAMVNAGRGPIHNDRRDTCSNSATPCYDYVLTYIIDGRTENLFRQSRSEILAIHRLAGKSEADAIQEGKMVTAWLKRLFCLNVVTFFPTKYGIDFTDVEDNVYIDGTKAVTSPDGFLTFRTFIADPAARARLVSASKQHEVEFFNAPISNVGWIVMVNNDYQGSGTFNMVLPKGSTIFYGDYIIPLCDSTGKKSKTRLSKNNFYYGSPPCRNIFNQSTLKIHYESNTYFSSVGVIDCVVKETSWGTGVARGVLFIEADNKVSGRNVLTFPASQP</sequence>
<protein>
    <submittedName>
        <fullName evidence="3">Uncharacterized protein LOC106161794</fullName>
    </submittedName>
</protein>
<dbReference type="AlphaFoldDB" id="A0A1S3I8T1"/>
<evidence type="ECO:0000256" key="1">
    <source>
        <dbReference type="SAM" id="SignalP"/>
    </source>
</evidence>
<keyword evidence="1" id="KW-0732">Signal</keyword>
<feature type="signal peptide" evidence="1">
    <location>
        <begin position="1"/>
        <end position="22"/>
    </location>
</feature>
<dbReference type="KEGG" id="lak:106161794"/>
<reference evidence="3" key="1">
    <citation type="submission" date="2025-08" db="UniProtKB">
        <authorList>
            <consortium name="RefSeq"/>
        </authorList>
    </citation>
    <scope>IDENTIFICATION</scope>
    <source>
        <tissue evidence="3">Gonads</tissue>
    </source>
</reference>
<accession>A0A1S3I8T1</accession>
<evidence type="ECO:0000313" key="3">
    <source>
        <dbReference type="RefSeq" id="XP_013394276.1"/>
    </source>
</evidence>
<name>A0A1S3I8T1_LINAN</name>
<gene>
    <name evidence="3" type="primary">LOC106161794</name>
</gene>
<dbReference type="GeneID" id="106161794"/>
<feature type="chain" id="PRO_5010178820" evidence="1">
    <location>
        <begin position="23"/>
        <end position="290"/>
    </location>
</feature>
<evidence type="ECO:0000313" key="2">
    <source>
        <dbReference type="Proteomes" id="UP000085678"/>
    </source>
</evidence>
<dbReference type="RefSeq" id="XP_013394276.1">
    <property type="nucleotide sequence ID" value="XM_013538822.1"/>
</dbReference>